<organism evidence="1 2">
    <name type="scientific">Ficus carica</name>
    <name type="common">Common fig</name>
    <dbReference type="NCBI Taxonomy" id="3494"/>
    <lineage>
        <taxon>Eukaryota</taxon>
        <taxon>Viridiplantae</taxon>
        <taxon>Streptophyta</taxon>
        <taxon>Embryophyta</taxon>
        <taxon>Tracheophyta</taxon>
        <taxon>Spermatophyta</taxon>
        <taxon>Magnoliopsida</taxon>
        <taxon>eudicotyledons</taxon>
        <taxon>Gunneridae</taxon>
        <taxon>Pentapetalae</taxon>
        <taxon>rosids</taxon>
        <taxon>fabids</taxon>
        <taxon>Rosales</taxon>
        <taxon>Moraceae</taxon>
        <taxon>Ficeae</taxon>
        <taxon>Ficus</taxon>
    </lineage>
</organism>
<evidence type="ECO:0000313" key="1">
    <source>
        <dbReference type="EMBL" id="GMN61735.1"/>
    </source>
</evidence>
<keyword evidence="2" id="KW-1185">Reference proteome</keyword>
<gene>
    <name evidence="1" type="ORF">TIFTF001_030815</name>
</gene>
<reference evidence="1" key="1">
    <citation type="submission" date="2023-07" db="EMBL/GenBank/DDBJ databases">
        <title>draft genome sequence of fig (Ficus carica).</title>
        <authorList>
            <person name="Takahashi T."/>
            <person name="Nishimura K."/>
        </authorList>
    </citation>
    <scope>NUCLEOTIDE SEQUENCE</scope>
</reference>
<dbReference type="EMBL" id="BTGU01000116">
    <property type="protein sequence ID" value="GMN61735.1"/>
    <property type="molecule type" value="Genomic_DNA"/>
</dbReference>
<comment type="caution">
    <text evidence="1">The sequence shown here is derived from an EMBL/GenBank/DDBJ whole genome shotgun (WGS) entry which is preliminary data.</text>
</comment>
<dbReference type="AlphaFoldDB" id="A0AA88DV86"/>
<accession>A0AA88DV86</accession>
<protein>
    <submittedName>
        <fullName evidence="1">Uncharacterized protein</fullName>
    </submittedName>
</protein>
<proteinExistence type="predicted"/>
<sequence>MGNYCSNDARRLMVAGNTLASDASSNFGASNNGVKSSLCFHGFLNPFSQIGFCMKPANPPKPSDPAPPRLKRLNGSTTSSVCFGQVFDPPTITYGLVKVSLFDLWVQTAHPPFV</sequence>
<evidence type="ECO:0000313" key="2">
    <source>
        <dbReference type="Proteomes" id="UP001187192"/>
    </source>
</evidence>
<name>A0AA88DV86_FICCA</name>
<dbReference type="Proteomes" id="UP001187192">
    <property type="component" value="Unassembled WGS sequence"/>
</dbReference>